<evidence type="ECO:0000259" key="1">
    <source>
        <dbReference type="Pfam" id="PF13612"/>
    </source>
</evidence>
<dbReference type="Pfam" id="PF13612">
    <property type="entry name" value="DDE_Tnp_1_3"/>
    <property type="match status" value="1"/>
</dbReference>
<evidence type="ECO:0000313" key="2">
    <source>
        <dbReference type="EMBL" id="PCS24056.1"/>
    </source>
</evidence>
<comment type="caution">
    <text evidence="2">The sequence shown here is derived from an EMBL/GenBank/DDBJ whole genome shotgun (WGS) entry which is preliminary data.</text>
</comment>
<feature type="domain" description="Transposase DDE" evidence="1">
    <location>
        <begin position="2"/>
        <end position="50"/>
    </location>
</feature>
<protein>
    <submittedName>
        <fullName evidence="2">Mobile element protein</fullName>
    </submittedName>
</protein>
<organism evidence="2 3">
    <name type="scientific">Candidatus Enterovibrio escicola</name>
    <dbReference type="NCBI Taxonomy" id="1927127"/>
    <lineage>
        <taxon>Bacteria</taxon>
        <taxon>Pseudomonadati</taxon>
        <taxon>Pseudomonadota</taxon>
        <taxon>Gammaproteobacteria</taxon>
        <taxon>Vibrionales</taxon>
        <taxon>Vibrionaceae</taxon>
        <taxon>Enterovibrio</taxon>
    </lineage>
</organism>
<sequence length="72" mass="8282">MKRGKGTMGWFYGFKLYLIINDQGGIISVKVTTANVDDRKPVSEKSNEIWVVYTETKVISMVHQRGNMQTRE</sequence>
<proteinExistence type="predicted"/>
<evidence type="ECO:0000313" key="3">
    <source>
        <dbReference type="Proteomes" id="UP000219020"/>
    </source>
</evidence>
<accession>A0A2A5T7E8</accession>
<gene>
    <name evidence="2" type="ORF">BTN49_0249</name>
</gene>
<dbReference type="AlphaFoldDB" id="A0A2A5T7E8"/>
<name>A0A2A5T7E8_9GAMM</name>
<keyword evidence="3" id="KW-1185">Reference proteome</keyword>
<dbReference type="EMBL" id="NBYY01000006">
    <property type="protein sequence ID" value="PCS24056.1"/>
    <property type="molecule type" value="Genomic_DNA"/>
</dbReference>
<dbReference type="InterPro" id="IPR025668">
    <property type="entry name" value="Tnp_DDE_dom"/>
</dbReference>
<reference evidence="3" key="1">
    <citation type="submission" date="2017-04" db="EMBL/GenBank/DDBJ databases">
        <title>Genome evolution of the luminous symbionts of deep sea anglerfish.</title>
        <authorList>
            <person name="Hendry T.A."/>
        </authorList>
    </citation>
    <scope>NUCLEOTIDE SEQUENCE [LARGE SCALE GENOMIC DNA]</scope>
</reference>
<dbReference type="Proteomes" id="UP000219020">
    <property type="component" value="Unassembled WGS sequence"/>
</dbReference>